<sequence length="202" mass="23686" precursor="true">MNRNILLIISSLLFFLFVNSVNAQILSAGFLSQGNYSRIRNIENVRRLAYGVGGFLEIKLKDNWRIAPQIFYNQIGGNIGEVRPDVIPLKLHYIENQYSLSYIFEGNYWHYQVTGAVSAAYLWKAKYDTNPSFDLRWATHDFDVGWLAGFGFRYETGGWKWFSAEFRHYWGRNSVFLDRFGFPVRNSVFSLRLAYTFPLKMR</sequence>
<protein>
    <recommendedName>
        <fullName evidence="1">Outer membrane protein beta-barrel domain-containing protein</fullName>
    </recommendedName>
</protein>
<evidence type="ECO:0000313" key="2">
    <source>
        <dbReference type="EMBL" id="AFM03318.1"/>
    </source>
</evidence>
<dbReference type="HOGENOM" id="CLU_1352961_0_0_10"/>
<dbReference type="RefSeq" id="WP_014796776.1">
    <property type="nucleotide sequence ID" value="NC_018018.1"/>
</dbReference>
<reference evidence="3" key="1">
    <citation type="submission" date="2012-06" db="EMBL/GenBank/DDBJ databases">
        <title>The complete genome of Flexibacter litoralis DSM 6794.</title>
        <authorList>
            <person name="Lucas S."/>
            <person name="Copeland A."/>
            <person name="Lapidus A."/>
            <person name="Glavina del Rio T."/>
            <person name="Dalin E."/>
            <person name="Tice H."/>
            <person name="Bruce D."/>
            <person name="Goodwin L."/>
            <person name="Pitluck S."/>
            <person name="Peters L."/>
            <person name="Ovchinnikova G."/>
            <person name="Lu M."/>
            <person name="Kyrpides N."/>
            <person name="Mavromatis K."/>
            <person name="Ivanova N."/>
            <person name="Brettin T."/>
            <person name="Detter J.C."/>
            <person name="Han C."/>
            <person name="Larimer F."/>
            <person name="Land M."/>
            <person name="Hauser L."/>
            <person name="Markowitz V."/>
            <person name="Cheng J.-F."/>
            <person name="Hugenholtz P."/>
            <person name="Woyke T."/>
            <person name="Wu D."/>
            <person name="Spring S."/>
            <person name="Lang E."/>
            <person name="Kopitz M."/>
            <person name="Brambilla E."/>
            <person name="Klenk H.-P."/>
            <person name="Eisen J.A."/>
        </authorList>
    </citation>
    <scope>NUCLEOTIDE SEQUENCE [LARGE SCALE GENOMIC DNA]</scope>
    <source>
        <strain evidence="3">ATCC 23117 / DSM 6794 / NBRC 15988 / NCIMB 1366 / Sio-4</strain>
    </source>
</reference>
<dbReference type="SUPFAM" id="SSF56925">
    <property type="entry name" value="OMPA-like"/>
    <property type="match status" value="1"/>
</dbReference>
<dbReference type="KEGG" id="fli:Fleli_0861"/>
<dbReference type="InterPro" id="IPR011250">
    <property type="entry name" value="OMP/PagP_B-barrel"/>
</dbReference>
<dbReference type="InterPro" id="IPR025665">
    <property type="entry name" value="Beta-barrel_OMP_2"/>
</dbReference>
<evidence type="ECO:0000313" key="3">
    <source>
        <dbReference type="Proteomes" id="UP000006054"/>
    </source>
</evidence>
<dbReference type="EMBL" id="CP003345">
    <property type="protein sequence ID" value="AFM03318.1"/>
    <property type="molecule type" value="Genomic_DNA"/>
</dbReference>
<dbReference type="AlphaFoldDB" id="I4AH83"/>
<dbReference type="Proteomes" id="UP000006054">
    <property type="component" value="Chromosome"/>
</dbReference>
<dbReference type="STRING" id="880071.Fleli_0861"/>
<proteinExistence type="predicted"/>
<organism evidence="2 3">
    <name type="scientific">Bernardetia litoralis (strain ATCC 23117 / DSM 6794 / NBRC 15988 / NCIMB 1366 / Fx l1 / Sio-4)</name>
    <name type="common">Flexibacter litoralis</name>
    <dbReference type="NCBI Taxonomy" id="880071"/>
    <lineage>
        <taxon>Bacteria</taxon>
        <taxon>Pseudomonadati</taxon>
        <taxon>Bacteroidota</taxon>
        <taxon>Cytophagia</taxon>
        <taxon>Cytophagales</taxon>
        <taxon>Bernardetiaceae</taxon>
        <taxon>Bernardetia</taxon>
    </lineage>
</organism>
<dbReference type="OrthoDB" id="838174at2"/>
<accession>I4AH83</accession>
<dbReference type="Pfam" id="PF13568">
    <property type="entry name" value="OMP_b-brl_2"/>
    <property type="match status" value="1"/>
</dbReference>
<evidence type="ECO:0000259" key="1">
    <source>
        <dbReference type="Pfam" id="PF13568"/>
    </source>
</evidence>
<gene>
    <name evidence="2" type="ordered locus">Fleli_0861</name>
</gene>
<feature type="domain" description="Outer membrane protein beta-barrel" evidence="1">
    <location>
        <begin position="39"/>
        <end position="176"/>
    </location>
</feature>
<name>I4AH83_BERLS</name>
<keyword evidence="3" id="KW-1185">Reference proteome</keyword>